<comment type="caution">
    <text evidence="1">The sequence shown here is derived from an EMBL/GenBank/DDBJ whole genome shotgun (WGS) entry which is preliminary data.</text>
</comment>
<gene>
    <name evidence="1" type="ORF">CJ030_MR3G026436</name>
</gene>
<sequence length="189" mass="21289">MLEGKALVEDTDMPVKMQIQAMASASQALDLYDVVDCRSIAAHMKKVPFFSLSIEKELRSRSLDLPSKHHPHIFSPWEEKVIGWCSFSAEICCATNGRISTRAMGVDGSAWWVPILGVSSLILRELSSTLNWRLSIFSSSKGLLPSLHDVKAVFGCKEFRQKTRKKCTALFHVLFVKIVWLVEKKKHKG</sequence>
<dbReference type="GO" id="GO:0007017">
    <property type="term" value="P:microtubule-based process"/>
    <property type="evidence" value="ECO:0007669"/>
    <property type="project" value="InterPro"/>
</dbReference>
<dbReference type="SUPFAM" id="SSF54648">
    <property type="entry name" value="DLC"/>
    <property type="match status" value="1"/>
</dbReference>
<protein>
    <recommendedName>
        <fullName evidence="3">Dynein light chain</fullName>
    </recommendedName>
</protein>
<dbReference type="AlphaFoldDB" id="A0A6A1W2I8"/>
<dbReference type="Proteomes" id="UP000516437">
    <property type="component" value="Chromosome 3"/>
</dbReference>
<evidence type="ECO:0008006" key="3">
    <source>
        <dbReference type="Google" id="ProtNLM"/>
    </source>
</evidence>
<dbReference type="EMBL" id="RXIC02000021">
    <property type="protein sequence ID" value="KAB1218556.1"/>
    <property type="molecule type" value="Genomic_DNA"/>
</dbReference>
<dbReference type="InterPro" id="IPR037177">
    <property type="entry name" value="DLC_sf"/>
</dbReference>
<dbReference type="GO" id="GO:0030286">
    <property type="term" value="C:dynein complex"/>
    <property type="evidence" value="ECO:0007669"/>
    <property type="project" value="InterPro"/>
</dbReference>
<proteinExistence type="predicted"/>
<accession>A0A6A1W2I8</accession>
<name>A0A6A1W2I8_9ROSI</name>
<reference evidence="1 2" key="1">
    <citation type="journal article" date="2019" name="Plant Biotechnol. J.">
        <title>The red bayberry genome and genetic basis of sex determination.</title>
        <authorList>
            <person name="Jia H.M."/>
            <person name="Jia H.J."/>
            <person name="Cai Q.L."/>
            <person name="Wang Y."/>
            <person name="Zhao H.B."/>
            <person name="Yang W.F."/>
            <person name="Wang G.Y."/>
            <person name="Li Y.H."/>
            <person name="Zhan D.L."/>
            <person name="Shen Y.T."/>
            <person name="Niu Q.F."/>
            <person name="Chang L."/>
            <person name="Qiu J."/>
            <person name="Zhao L."/>
            <person name="Xie H.B."/>
            <person name="Fu W.Y."/>
            <person name="Jin J."/>
            <person name="Li X.W."/>
            <person name="Jiao Y."/>
            <person name="Zhou C.C."/>
            <person name="Tu T."/>
            <person name="Chai C.Y."/>
            <person name="Gao J.L."/>
            <person name="Fan L.J."/>
            <person name="van de Weg E."/>
            <person name="Wang J.Y."/>
            <person name="Gao Z.S."/>
        </authorList>
    </citation>
    <scope>NUCLEOTIDE SEQUENCE [LARGE SCALE GENOMIC DNA]</scope>
    <source>
        <tissue evidence="1">Leaves</tissue>
    </source>
</reference>
<dbReference type="OrthoDB" id="10033309at2759"/>
<evidence type="ECO:0000313" key="1">
    <source>
        <dbReference type="EMBL" id="KAB1218556.1"/>
    </source>
</evidence>
<keyword evidence="2" id="KW-1185">Reference proteome</keyword>
<organism evidence="1 2">
    <name type="scientific">Morella rubra</name>
    <name type="common">Chinese bayberry</name>
    <dbReference type="NCBI Taxonomy" id="262757"/>
    <lineage>
        <taxon>Eukaryota</taxon>
        <taxon>Viridiplantae</taxon>
        <taxon>Streptophyta</taxon>
        <taxon>Embryophyta</taxon>
        <taxon>Tracheophyta</taxon>
        <taxon>Spermatophyta</taxon>
        <taxon>Magnoliopsida</taxon>
        <taxon>eudicotyledons</taxon>
        <taxon>Gunneridae</taxon>
        <taxon>Pentapetalae</taxon>
        <taxon>rosids</taxon>
        <taxon>fabids</taxon>
        <taxon>Fagales</taxon>
        <taxon>Myricaceae</taxon>
        <taxon>Morella</taxon>
    </lineage>
</organism>
<evidence type="ECO:0000313" key="2">
    <source>
        <dbReference type="Proteomes" id="UP000516437"/>
    </source>
</evidence>